<protein>
    <submittedName>
        <fullName evidence="3">NUDIX domain-containing protein</fullName>
    </submittedName>
</protein>
<evidence type="ECO:0000313" key="3">
    <source>
        <dbReference type="EMBL" id="MCE2597405.1"/>
    </source>
</evidence>
<comment type="caution">
    <text evidence="3">The sequence shown here is derived from an EMBL/GenBank/DDBJ whole genome shotgun (WGS) entry which is preliminary data.</text>
</comment>
<proteinExistence type="predicted"/>
<organism evidence="3 4">
    <name type="scientific">Motilimonas cestriensis</name>
    <dbReference type="NCBI Taxonomy" id="2742685"/>
    <lineage>
        <taxon>Bacteria</taxon>
        <taxon>Pseudomonadati</taxon>
        <taxon>Pseudomonadota</taxon>
        <taxon>Gammaproteobacteria</taxon>
        <taxon>Alteromonadales</taxon>
        <taxon>Alteromonadales genera incertae sedis</taxon>
        <taxon>Motilimonas</taxon>
    </lineage>
</organism>
<reference evidence="3 4" key="1">
    <citation type="journal article" date="2022" name="Environ. Microbiol. Rep.">
        <title>Eco-phylogenetic analyses reveal divergent evolution of vitamin B12 metabolism in the marine bacterial family 'Psychromonadaceae'.</title>
        <authorList>
            <person name="Jin X."/>
            <person name="Yang Y."/>
            <person name="Cao H."/>
            <person name="Gao B."/>
            <person name="Zhao Z."/>
        </authorList>
    </citation>
    <scope>NUCLEOTIDE SEQUENCE [LARGE SCALE GENOMIC DNA]</scope>
    <source>
        <strain evidence="3 4">MKS20</strain>
    </source>
</reference>
<sequence length="136" mass="15179">MNPRACALIFNESEEILLMRRVKNGCEYWVFPGGSVELGESTKEAVIREIKEETSLIAEDVNLVFEQLNDGRKESYFSIGSVTGKVKLGDGPERFKQSENNTYEPQWIGVKELQAINLQPETAASKLQGLLEQGGL</sequence>
<dbReference type="Pfam" id="PF00293">
    <property type="entry name" value="NUDIX"/>
    <property type="match status" value="1"/>
</dbReference>
<dbReference type="PRINTS" id="PR00502">
    <property type="entry name" value="NUDIXFAMILY"/>
</dbReference>
<feature type="domain" description="Nudix hydrolase" evidence="2">
    <location>
        <begin position="1"/>
        <end position="131"/>
    </location>
</feature>
<dbReference type="PROSITE" id="PS51462">
    <property type="entry name" value="NUDIX"/>
    <property type="match status" value="1"/>
</dbReference>
<dbReference type="PANTHER" id="PTHR43736">
    <property type="entry name" value="ADP-RIBOSE PYROPHOSPHATASE"/>
    <property type="match status" value="1"/>
</dbReference>
<dbReference type="PANTHER" id="PTHR43736:SF2">
    <property type="entry name" value="MUTT_NUDIX FAMILY PROTEIN"/>
    <property type="match status" value="1"/>
</dbReference>
<evidence type="ECO:0000256" key="1">
    <source>
        <dbReference type="ARBA" id="ARBA00022801"/>
    </source>
</evidence>
<dbReference type="RefSeq" id="WP_233055141.1">
    <property type="nucleotide sequence ID" value="NZ_JAIMJA010000051.1"/>
</dbReference>
<accession>A0ABS8WGJ5</accession>
<keyword evidence="1" id="KW-0378">Hydrolase</keyword>
<evidence type="ECO:0000313" key="4">
    <source>
        <dbReference type="Proteomes" id="UP001201273"/>
    </source>
</evidence>
<dbReference type="Proteomes" id="UP001201273">
    <property type="component" value="Unassembled WGS sequence"/>
</dbReference>
<dbReference type="InterPro" id="IPR000086">
    <property type="entry name" value="NUDIX_hydrolase_dom"/>
</dbReference>
<gene>
    <name evidence="3" type="ORF">K6Y31_21790</name>
</gene>
<keyword evidence="4" id="KW-1185">Reference proteome</keyword>
<dbReference type="InterPro" id="IPR015797">
    <property type="entry name" value="NUDIX_hydrolase-like_dom_sf"/>
</dbReference>
<dbReference type="Gene3D" id="3.90.79.10">
    <property type="entry name" value="Nucleoside Triphosphate Pyrophosphohydrolase"/>
    <property type="match status" value="1"/>
</dbReference>
<dbReference type="SUPFAM" id="SSF55811">
    <property type="entry name" value="Nudix"/>
    <property type="match status" value="1"/>
</dbReference>
<dbReference type="EMBL" id="JAIMJA010000051">
    <property type="protein sequence ID" value="MCE2597405.1"/>
    <property type="molecule type" value="Genomic_DNA"/>
</dbReference>
<dbReference type="InterPro" id="IPR020476">
    <property type="entry name" value="Nudix_hydrolase"/>
</dbReference>
<evidence type="ECO:0000259" key="2">
    <source>
        <dbReference type="PROSITE" id="PS51462"/>
    </source>
</evidence>
<name>A0ABS8WGJ5_9GAMM</name>